<protein>
    <recommendedName>
        <fullName evidence="1">CAAX prenyl protease 2/Lysostaphin resistance protein A-like domain-containing protein</fullName>
    </recommendedName>
</protein>
<reference evidence="2" key="1">
    <citation type="submission" date="2021-01" db="EMBL/GenBank/DDBJ databases">
        <authorList>
            <person name="Eckstrom K.M.E."/>
        </authorList>
    </citation>
    <scope>NUCLEOTIDE SEQUENCE</scope>
    <source>
        <strain evidence="2">UVCC 0001</strain>
    </source>
</reference>
<accession>A0AAD9MN66</accession>
<proteinExistence type="predicted"/>
<feature type="domain" description="CAAX prenyl protease 2/Lysostaphin resistance protein A-like" evidence="1">
    <location>
        <begin position="1"/>
        <end position="73"/>
    </location>
</feature>
<dbReference type="GO" id="GO:0004175">
    <property type="term" value="F:endopeptidase activity"/>
    <property type="evidence" value="ECO:0007669"/>
    <property type="project" value="UniProtKB-ARBA"/>
</dbReference>
<keyword evidence="3" id="KW-1185">Reference proteome</keyword>
<dbReference type="GO" id="GO:0080120">
    <property type="term" value="P:CAAX-box protein maturation"/>
    <property type="evidence" value="ECO:0007669"/>
    <property type="project" value="UniProtKB-ARBA"/>
</dbReference>
<sequence>MEEAVFRGFLQPSLGKHVPPAAAIGLSSLAFALIHATPNELPQLAALGALLGWTYQQTRSLAGPVLVHATWNAGVILFAFWAAAHLEGGAESLLPGV</sequence>
<evidence type="ECO:0000313" key="2">
    <source>
        <dbReference type="EMBL" id="KAK2078151.1"/>
    </source>
</evidence>
<evidence type="ECO:0000259" key="1">
    <source>
        <dbReference type="Pfam" id="PF02517"/>
    </source>
</evidence>
<name>A0AAD9MN66_PROWI</name>
<dbReference type="AlphaFoldDB" id="A0AAD9MN66"/>
<dbReference type="InterPro" id="IPR003675">
    <property type="entry name" value="Rce1/LyrA-like_dom"/>
</dbReference>
<dbReference type="PANTHER" id="PTHR43592">
    <property type="entry name" value="CAAX AMINO TERMINAL PROTEASE"/>
    <property type="match status" value="1"/>
</dbReference>
<gene>
    <name evidence="2" type="ORF">QBZ16_004019</name>
</gene>
<dbReference type="EMBL" id="JASFZW010000005">
    <property type="protein sequence ID" value="KAK2078151.1"/>
    <property type="molecule type" value="Genomic_DNA"/>
</dbReference>
<evidence type="ECO:0000313" key="3">
    <source>
        <dbReference type="Proteomes" id="UP001255856"/>
    </source>
</evidence>
<comment type="caution">
    <text evidence="2">The sequence shown here is derived from an EMBL/GenBank/DDBJ whole genome shotgun (WGS) entry which is preliminary data.</text>
</comment>
<dbReference type="Proteomes" id="UP001255856">
    <property type="component" value="Unassembled WGS sequence"/>
</dbReference>
<dbReference type="Pfam" id="PF02517">
    <property type="entry name" value="Rce1-like"/>
    <property type="match status" value="1"/>
</dbReference>
<dbReference type="PANTHER" id="PTHR43592:SF15">
    <property type="entry name" value="CAAX AMINO TERMINAL PROTEASE FAMILY PROTEIN"/>
    <property type="match status" value="1"/>
</dbReference>
<organism evidence="2 3">
    <name type="scientific">Prototheca wickerhamii</name>
    <dbReference type="NCBI Taxonomy" id="3111"/>
    <lineage>
        <taxon>Eukaryota</taxon>
        <taxon>Viridiplantae</taxon>
        <taxon>Chlorophyta</taxon>
        <taxon>core chlorophytes</taxon>
        <taxon>Trebouxiophyceae</taxon>
        <taxon>Chlorellales</taxon>
        <taxon>Chlorellaceae</taxon>
        <taxon>Prototheca</taxon>
    </lineage>
</organism>